<proteinExistence type="predicted"/>
<evidence type="ECO:0000256" key="1">
    <source>
        <dbReference type="SAM" id="Coils"/>
    </source>
</evidence>
<feature type="coiled-coil region" evidence="1">
    <location>
        <begin position="19"/>
        <end position="46"/>
    </location>
</feature>
<dbReference type="Proteomes" id="UP001476950">
    <property type="component" value="Unassembled WGS sequence"/>
</dbReference>
<keyword evidence="3" id="KW-1185">Reference proteome</keyword>
<sequence>MSEKQPSRSKADNQHCQSLQSLITEKQQAEQILREISKKEQDSKNE</sequence>
<evidence type="ECO:0000313" key="3">
    <source>
        <dbReference type="Proteomes" id="UP001476950"/>
    </source>
</evidence>
<reference evidence="2 3" key="1">
    <citation type="submission" date="2022-04" db="EMBL/GenBank/DDBJ databases">
        <title>Positive selection, recombination, and allopatry shape intraspecific diversity of widespread and dominant cyanobacteria.</title>
        <authorList>
            <person name="Wei J."/>
            <person name="Shu W."/>
            <person name="Hu C."/>
        </authorList>
    </citation>
    <scope>NUCLEOTIDE SEQUENCE [LARGE SCALE GENOMIC DNA]</scope>
    <source>
        <strain evidence="2 3">AS-A4</strain>
    </source>
</reference>
<organism evidence="2 3">
    <name type="scientific">Stenomitos frigidus AS-A4</name>
    <dbReference type="NCBI Taxonomy" id="2933935"/>
    <lineage>
        <taxon>Bacteria</taxon>
        <taxon>Bacillati</taxon>
        <taxon>Cyanobacteriota</taxon>
        <taxon>Cyanophyceae</taxon>
        <taxon>Leptolyngbyales</taxon>
        <taxon>Leptolyngbyaceae</taxon>
        <taxon>Stenomitos</taxon>
    </lineage>
</organism>
<gene>
    <name evidence="2" type="ORF">NDI38_29415</name>
</gene>
<protein>
    <submittedName>
        <fullName evidence="2">Uncharacterized protein</fullName>
    </submittedName>
</protein>
<name>A0ABV0KTC8_9CYAN</name>
<comment type="caution">
    <text evidence="2">The sequence shown here is derived from an EMBL/GenBank/DDBJ whole genome shotgun (WGS) entry which is preliminary data.</text>
</comment>
<dbReference type="RefSeq" id="WP_190446118.1">
    <property type="nucleotide sequence ID" value="NZ_JAMPLM010000069.1"/>
</dbReference>
<dbReference type="EMBL" id="JAMPLM010000069">
    <property type="protein sequence ID" value="MEP1062497.1"/>
    <property type="molecule type" value="Genomic_DNA"/>
</dbReference>
<keyword evidence="1" id="KW-0175">Coiled coil</keyword>
<evidence type="ECO:0000313" key="2">
    <source>
        <dbReference type="EMBL" id="MEP1062497.1"/>
    </source>
</evidence>
<accession>A0ABV0KTC8</accession>